<evidence type="ECO:0000313" key="3">
    <source>
        <dbReference type="Proteomes" id="UP000002706"/>
    </source>
</evidence>
<dbReference type="GO" id="GO:0050043">
    <property type="term" value="F:lactate racemase activity"/>
    <property type="evidence" value="ECO:0007669"/>
    <property type="project" value="InterPro"/>
</dbReference>
<protein>
    <recommendedName>
        <fullName evidence="1">DUF362 domain-containing protein</fullName>
    </recommendedName>
</protein>
<organism evidence="2 3">
    <name type="scientific">Carboxydothermus hydrogenoformans (strain ATCC BAA-161 / DSM 6008 / Z-2901)</name>
    <dbReference type="NCBI Taxonomy" id="246194"/>
    <lineage>
        <taxon>Bacteria</taxon>
        <taxon>Bacillati</taxon>
        <taxon>Bacillota</taxon>
        <taxon>Clostridia</taxon>
        <taxon>Thermoanaerobacterales</taxon>
        <taxon>Thermoanaerobacteraceae</taxon>
        <taxon>Carboxydothermus</taxon>
    </lineage>
</organism>
<reference evidence="2 3" key="1">
    <citation type="journal article" date="2005" name="PLoS Genet.">
        <title>Life in hot carbon monoxide: the complete genome sequence of Carboxydothermus hydrogenoformans Z-2901.</title>
        <authorList>
            <person name="Wu M."/>
            <person name="Ren Q."/>
            <person name="Durkin A.S."/>
            <person name="Daugherty S.C."/>
            <person name="Brinkac L.M."/>
            <person name="Dodson R.J."/>
            <person name="Madupu R."/>
            <person name="Sullivan S.A."/>
            <person name="Kolonay J.F."/>
            <person name="Haft D.H."/>
            <person name="Nelson W.C."/>
            <person name="Tallon L.J."/>
            <person name="Jones K.M."/>
            <person name="Ulrich L.E."/>
            <person name="Gonzalez J.M."/>
            <person name="Zhulin I.B."/>
            <person name="Robb F.T."/>
            <person name="Eisen J.A."/>
        </authorList>
    </citation>
    <scope>NUCLEOTIDE SEQUENCE [LARGE SCALE GENOMIC DNA]</scope>
    <source>
        <strain evidence="3">ATCC BAA-161 / DSM 6008 / Z-2901</strain>
    </source>
</reference>
<sequence>MSSGKVVAMEKAGGREIKSYNFYVDFEPIVALVKDTVIPKMYKVRQKFDVPVLKNPVEKLNQELRNKEEVMKKLKGKRVCIAVGSRGIANIADFVAETVKVVKDYGGEPFIIPAMGSHGGATNEGQKQVLEELGITEETVKAPIVSHLDVELVGKTRENVPVYASCDALNADAVIIINRIKPHTSFSGDIESGIIKMIVIGLGKQKGAEVCHKMGFYRFSERLQEMARVILTKVPVVLGIGLIENAYDETAEVKALTTDEFFVEEPKLLNLAKSLMPKILVNNLDVLIVDEIGKDISGDGMDPNVTGRFASDYGKGDLIVDRIVVLRLTERTEGNANGIGVADVTTLKVLESTDFTKGYINSITAAIPRTVRLPMVMPNDEMAIKAAIKTANNFDYVGEDTRIVRIKNTLNVEQIYISQALLSEVRANSSLEIVDGPIDFAFDEEGNILTGWK</sequence>
<dbReference type="eggNOG" id="COG2768">
    <property type="taxonomic scope" value="Bacteria"/>
</dbReference>
<gene>
    <name evidence="2" type="ordered locus">CHY_1316</name>
</gene>
<dbReference type="STRING" id="246194.CHY_1316"/>
<dbReference type="KEGG" id="chy:CHY_1316"/>
<dbReference type="EMBL" id="CP000141">
    <property type="protein sequence ID" value="ABB15314.1"/>
    <property type="molecule type" value="Genomic_DNA"/>
</dbReference>
<feature type="domain" description="DUF362" evidence="1">
    <location>
        <begin position="93"/>
        <end position="240"/>
    </location>
</feature>
<keyword evidence="3" id="KW-1185">Reference proteome</keyword>
<evidence type="ECO:0000259" key="1">
    <source>
        <dbReference type="Pfam" id="PF04015"/>
    </source>
</evidence>
<name>Q3ACI4_CARHZ</name>
<evidence type="ECO:0000313" key="2">
    <source>
        <dbReference type="EMBL" id="ABB15314.1"/>
    </source>
</evidence>
<dbReference type="InParanoid" id="Q3ACI4"/>
<dbReference type="Proteomes" id="UP000002706">
    <property type="component" value="Chromosome"/>
</dbReference>
<proteinExistence type="predicted"/>
<dbReference type="Pfam" id="PF04015">
    <property type="entry name" value="DUF362"/>
    <property type="match status" value="1"/>
</dbReference>
<dbReference type="HOGENOM" id="CLU_055092_0_0_9"/>
<dbReference type="AlphaFoldDB" id="Q3ACI4"/>
<dbReference type="Gene3D" id="3.40.50.11440">
    <property type="match status" value="1"/>
</dbReference>
<dbReference type="InterPro" id="IPR007160">
    <property type="entry name" value="DUF362"/>
</dbReference>
<accession>Q3ACI4</accession>